<dbReference type="PROSITE" id="PS50835">
    <property type="entry name" value="IG_LIKE"/>
    <property type="match status" value="2"/>
</dbReference>
<dbReference type="InterPro" id="IPR036179">
    <property type="entry name" value="Ig-like_dom_sf"/>
</dbReference>
<name>A0A4X1UTH6_PIG</name>
<protein>
    <recommendedName>
        <fullName evidence="9">Ig-like domain-containing protein</fullName>
    </recommendedName>
</protein>
<keyword evidence="5" id="KW-0675">Receptor</keyword>
<organism evidence="10 11">
    <name type="scientific">Sus scrofa</name>
    <name type="common">Pig</name>
    <dbReference type="NCBI Taxonomy" id="9823"/>
    <lineage>
        <taxon>Eukaryota</taxon>
        <taxon>Metazoa</taxon>
        <taxon>Chordata</taxon>
        <taxon>Craniata</taxon>
        <taxon>Vertebrata</taxon>
        <taxon>Euteleostomi</taxon>
        <taxon>Mammalia</taxon>
        <taxon>Eutheria</taxon>
        <taxon>Laurasiatheria</taxon>
        <taxon>Artiodactyla</taxon>
        <taxon>Suina</taxon>
        <taxon>Suidae</taxon>
        <taxon>Sus</taxon>
    </lineage>
</organism>
<dbReference type="InterPro" id="IPR013783">
    <property type="entry name" value="Ig-like_fold"/>
</dbReference>
<dbReference type="InterPro" id="IPR007110">
    <property type="entry name" value="Ig-like_dom"/>
</dbReference>
<evidence type="ECO:0000313" key="11">
    <source>
        <dbReference type="Proteomes" id="UP000314985"/>
    </source>
</evidence>
<evidence type="ECO:0000256" key="7">
    <source>
        <dbReference type="SAM" id="Phobius"/>
    </source>
</evidence>
<evidence type="ECO:0000256" key="6">
    <source>
        <dbReference type="ARBA" id="ARBA00023319"/>
    </source>
</evidence>
<sequence>MMRFPGVLLVFLVPVTQVSSNVEGDKMSVTRAPGTAVSFTCALTQNTNYIHVYTKKEGTAPQRLFYYDIYYSKFTLESGDSPEKYRVYAGTSKSYTFTMLYLEERDSGTYYCALWDKHWKKIFEKALELIVAPYDINLASDLSPKPTVFLPSIAEIKLHNAGTYLCLLENFFPNVIKVYWKEKNGNKVLESQQGNTMRTTNTYMKFSWLTVSKTAMDKEHKCVVKHEKNRGGVDQEIIFPSVNEVVTSVVTTTEPPNDCLNDGSKATGIDSEKACKKDHSEVTVTDSKKVCQKDESNSLQLQLENTSAYYTYLLLLLKSTLYFAIITCCLFRRTVCSSGKTS</sequence>
<evidence type="ECO:0000313" key="10">
    <source>
        <dbReference type="Ensembl" id="ENSSSCP00070031961.1"/>
    </source>
</evidence>
<dbReference type="SUPFAM" id="SSF48726">
    <property type="entry name" value="Immunoglobulin"/>
    <property type="match status" value="2"/>
</dbReference>
<dbReference type="Pfam" id="PF07654">
    <property type="entry name" value="C1-set"/>
    <property type="match status" value="1"/>
</dbReference>
<evidence type="ECO:0000256" key="3">
    <source>
        <dbReference type="ARBA" id="ARBA00022989"/>
    </source>
</evidence>
<dbReference type="InterPro" id="IPR013106">
    <property type="entry name" value="Ig_V-set"/>
</dbReference>
<dbReference type="InterPro" id="IPR003597">
    <property type="entry name" value="Ig_C1-set"/>
</dbReference>
<dbReference type="GO" id="GO:0016020">
    <property type="term" value="C:membrane"/>
    <property type="evidence" value="ECO:0007669"/>
    <property type="project" value="UniProtKB-SubCell"/>
</dbReference>
<reference evidence="10" key="2">
    <citation type="submission" date="2025-08" db="UniProtKB">
        <authorList>
            <consortium name="Ensembl"/>
        </authorList>
    </citation>
    <scope>IDENTIFICATION</scope>
</reference>
<evidence type="ECO:0000256" key="8">
    <source>
        <dbReference type="SAM" id="SignalP"/>
    </source>
</evidence>
<keyword evidence="4 7" id="KW-0472">Membrane</keyword>
<dbReference type="SMART" id="SM00407">
    <property type="entry name" value="IGc1"/>
    <property type="match status" value="1"/>
</dbReference>
<feature type="transmembrane region" description="Helical" evidence="7">
    <location>
        <begin position="309"/>
        <end position="331"/>
    </location>
</feature>
<keyword evidence="3 7" id="KW-1133">Transmembrane helix</keyword>
<dbReference type="Proteomes" id="UP000314985">
    <property type="component" value="Chromosome 9"/>
</dbReference>
<feature type="domain" description="Ig-like" evidence="9">
    <location>
        <begin position="14"/>
        <end position="112"/>
    </location>
</feature>
<dbReference type="PANTHER" id="PTHR19256:SF65">
    <property type="entry name" value="T CELL RECEPTOR GAMMA CONSTANT 1-RELATED"/>
    <property type="match status" value="1"/>
</dbReference>
<dbReference type="SMART" id="SM00409">
    <property type="entry name" value="IG"/>
    <property type="match status" value="1"/>
</dbReference>
<reference evidence="10 11" key="1">
    <citation type="submission" date="2017-08" db="EMBL/GenBank/DDBJ databases">
        <title>USMARCv1.0.</title>
        <authorList>
            <person name="Hannum G.I."/>
            <person name="Koren S."/>
            <person name="Schroeder S.G."/>
            <person name="Chin S.C."/>
            <person name="Nonneman D.J."/>
            <person name="Becker S.A."/>
            <person name="Rosen B.D."/>
            <person name="Bickhart D.M."/>
            <person name="Putnam N.H."/>
            <person name="Green R.E."/>
            <person name="Tuggle C.K."/>
            <person name="Liu H."/>
            <person name="Rohrer G.A."/>
            <person name="Warr A."/>
            <person name="Hall R."/>
            <person name="Kim K."/>
            <person name="Hume D.A."/>
            <person name="Talbot R."/>
            <person name="Chow W."/>
            <person name="Howe K."/>
            <person name="Schwartz A.S."/>
            <person name="Watson M."/>
            <person name="Archibald A.L."/>
            <person name="Phillippy A.M."/>
            <person name="Smith T.P.L."/>
        </authorList>
    </citation>
    <scope>NUCLEOTIDE SEQUENCE [LARGE SCALE GENOMIC DNA]</scope>
</reference>
<feature type="chain" id="PRO_5021454213" description="Ig-like domain-containing protein" evidence="8">
    <location>
        <begin position="21"/>
        <end position="342"/>
    </location>
</feature>
<evidence type="ECO:0000256" key="2">
    <source>
        <dbReference type="ARBA" id="ARBA00022692"/>
    </source>
</evidence>
<dbReference type="PANTHER" id="PTHR19256">
    <property type="entry name" value="T-CELL RECEPTOR GAMMA CHAIN"/>
    <property type="match status" value="1"/>
</dbReference>
<feature type="signal peptide" evidence="8">
    <location>
        <begin position="1"/>
        <end position="20"/>
    </location>
</feature>
<evidence type="ECO:0000256" key="4">
    <source>
        <dbReference type="ARBA" id="ARBA00023136"/>
    </source>
</evidence>
<evidence type="ECO:0000259" key="9">
    <source>
        <dbReference type="PROSITE" id="PS50835"/>
    </source>
</evidence>
<proteinExistence type="predicted"/>
<dbReference type="Ensembl" id="ENSSSCT00070038188.1">
    <property type="protein sequence ID" value="ENSSSCP00070031961.1"/>
    <property type="gene ID" value="ENSSSCG00070019312.1"/>
</dbReference>
<feature type="domain" description="Ig-like" evidence="9">
    <location>
        <begin position="144"/>
        <end position="239"/>
    </location>
</feature>
<dbReference type="InterPro" id="IPR003599">
    <property type="entry name" value="Ig_sub"/>
</dbReference>
<evidence type="ECO:0000256" key="5">
    <source>
        <dbReference type="ARBA" id="ARBA00023170"/>
    </source>
</evidence>
<comment type="subcellular location">
    <subcellularLocation>
        <location evidence="1">Membrane</location>
    </subcellularLocation>
</comment>
<keyword evidence="2 7" id="KW-0812">Transmembrane</keyword>
<keyword evidence="8" id="KW-0732">Signal</keyword>
<evidence type="ECO:0000256" key="1">
    <source>
        <dbReference type="ARBA" id="ARBA00004370"/>
    </source>
</evidence>
<dbReference type="AlphaFoldDB" id="A0A4X1UTH6"/>
<dbReference type="Pfam" id="PF07686">
    <property type="entry name" value="V-set"/>
    <property type="match status" value="1"/>
</dbReference>
<dbReference type="Gene3D" id="2.60.40.10">
    <property type="entry name" value="Immunoglobulins"/>
    <property type="match status" value="2"/>
</dbReference>
<accession>A0A4X1UTH6</accession>
<keyword evidence="6" id="KW-0393">Immunoglobulin domain</keyword>
<dbReference type="FunFam" id="2.60.40.10:FF:001083">
    <property type="entry name" value="T cell receptor gamma constant 2"/>
    <property type="match status" value="1"/>
</dbReference>
<dbReference type="InterPro" id="IPR051117">
    <property type="entry name" value="TRG_var/const_region"/>
</dbReference>